<keyword evidence="1" id="KW-0732">Signal</keyword>
<evidence type="ECO:0000313" key="2">
    <source>
        <dbReference type="EMBL" id="JAC27449.1"/>
    </source>
</evidence>
<feature type="signal peptide" evidence="1">
    <location>
        <begin position="1"/>
        <end position="31"/>
    </location>
</feature>
<organism evidence="2">
    <name type="scientific">Amblyomma triste</name>
    <name type="common">Neotropical tick</name>
    <dbReference type="NCBI Taxonomy" id="251400"/>
    <lineage>
        <taxon>Eukaryota</taxon>
        <taxon>Metazoa</taxon>
        <taxon>Ecdysozoa</taxon>
        <taxon>Arthropoda</taxon>
        <taxon>Chelicerata</taxon>
        <taxon>Arachnida</taxon>
        <taxon>Acari</taxon>
        <taxon>Parasitiformes</taxon>
        <taxon>Ixodida</taxon>
        <taxon>Ixodoidea</taxon>
        <taxon>Ixodidae</taxon>
        <taxon>Amblyomminae</taxon>
        <taxon>Amblyomma</taxon>
    </lineage>
</organism>
<protein>
    <submittedName>
        <fullName evidence="2">Putative secreted protein</fullName>
    </submittedName>
</protein>
<sequence length="82" mass="8897">MTLTAHVGLCRTTLRLCGCLLGSLFGRQSTAQLMTTLPGPNILTTCSKPAIVLLDIEFIQMEAGTCGTCCEKFYGILFFMND</sequence>
<proteinExistence type="evidence at transcript level"/>
<name>A0A023G166_AMBTT</name>
<dbReference type="AlphaFoldDB" id="A0A023G166"/>
<accession>A0A023G166</accession>
<evidence type="ECO:0000256" key="1">
    <source>
        <dbReference type="SAM" id="SignalP"/>
    </source>
</evidence>
<reference evidence="2" key="1">
    <citation type="submission" date="2014-03" db="EMBL/GenBank/DDBJ databases">
        <title>The sialotranscriptome of Amblyomma triste, Amblyomma parvum and Amblyomma cajennense ticks, uncovered by 454-based RNA-seq.</title>
        <authorList>
            <person name="Garcia G.R."/>
            <person name="Gardinassi L.G."/>
            <person name="Ribeiro J.M."/>
            <person name="Anatriello E."/>
            <person name="Ferreira B.R."/>
            <person name="Moreira H.N."/>
            <person name="Mafra C."/>
            <person name="Olegario M.M."/>
            <person name="Szabo P.J."/>
            <person name="Miranda-Santos I.K."/>
            <person name="Maruyama S.R."/>
        </authorList>
    </citation>
    <scope>NUCLEOTIDE SEQUENCE</scope>
    <source>
        <strain evidence="2">Mato Grasso do Sul</strain>
        <tissue evidence="2">Salivary glands</tissue>
    </source>
</reference>
<feature type="chain" id="PRO_5001517914" evidence="1">
    <location>
        <begin position="32"/>
        <end position="82"/>
    </location>
</feature>
<dbReference type="EMBL" id="GBBM01007969">
    <property type="protein sequence ID" value="JAC27449.1"/>
    <property type="molecule type" value="mRNA"/>
</dbReference>